<reference evidence="1 2" key="1">
    <citation type="submission" date="2017-02" db="EMBL/GenBank/DDBJ databases">
        <title>Complete genome sequence of Brachyspira hampsonii genomovar I strain NSH-16 (ATCC BAA-2463).</title>
        <authorList>
            <person name="Mirajkar N.S."/>
            <person name="Gebhart C.J."/>
        </authorList>
    </citation>
    <scope>NUCLEOTIDE SEQUENCE [LARGE SCALE GENOMIC DNA]</scope>
    <source>
        <strain evidence="1 2">NSH-16</strain>
    </source>
</reference>
<dbReference type="RefSeq" id="WP_008727423.1">
    <property type="nucleotide sequence ID" value="NZ_CP019914.1"/>
</dbReference>
<gene>
    <name evidence="1" type="ORF">BHAMNSH16_04735</name>
</gene>
<evidence type="ECO:0000313" key="1">
    <source>
        <dbReference type="EMBL" id="ASJ20985.1"/>
    </source>
</evidence>
<sequence length="96" mass="11482">MKIYDNSNRINKAIFNKFLISNEINIEEFSENVFDKECIEENCCCPLIEYNIPSDLNRICFKKLEQYLNSINKKDFIDDYLDFISSITQTKDDFEE</sequence>
<evidence type="ECO:0000313" key="2">
    <source>
        <dbReference type="Proteomes" id="UP000264880"/>
    </source>
</evidence>
<dbReference type="AlphaFoldDB" id="A0AAC9XJU1"/>
<proteinExistence type="predicted"/>
<dbReference type="KEGG" id="bhp:BHAMNSH16_04735"/>
<accession>A0AAC9XJU1</accession>
<dbReference type="Proteomes" id="UP000264880">
    <property type="component" value="Chromosome"/>
</dbReference>
<protein>
    <submittedName>
        <fullName evidence="1">Uncharacterized protein</fullName>
    </submittedName>
</protein>
<keyword evidence="2" id="KW-1185">Reference proteome</keyword>
<name>A0AAC9XJU1_9SPIR</name>
<dbReference type="EMBL" id="CP019914">
    <property type="protein sequence ID" value="ASJ20985.1"/>
    <property type="molecule type" value="Genomic_DNA"/>
</dbReference>
<organism evidence="1 2">
    <name type="scientific">Brachyspira hampsonii</name>
    <dbReference type="NCBI Taxonomy" id="1287055"/>
    <lineage>
        <taxon>Bacteria</taxon>
        <taxon>Pseudomonadati</taxon>
        <taxon>Spirochaetota</taxon>
        <taxon>Spirochaetia</taxon>
        <taxon>Brachyspirales</taxon>
        <taxon>Brachyspiraceae</taxon>
        <taxon>Brachyspira</taxon>
    </lineage>
</organism>